<dbReference type="PANTHER" id="PTHR42795:SF1">
    <property type="entry name" value="ALANINE DEHYDROGENASE"/>
    <property type="match status" value="1"/>
</dbReference>
<keyword evidence="5" id="KW-1185">Reference proteome</keyword>
<dbReference type="PANTHER" id="PTHR42795">
    <property type="entry name" value="ALANINE DEHYDROGENASE"/>
    <property type="match status" value="1"/>
</dbReference>
<dbReference type="Pfam" id="PF05222">
    <property type="entry name" value="AlaDh_PNT_N"/>
    <property type="match status" value="1"/>
</dbReference>
<reference evidence="5" key="1">
    <citation type="submission" date="2019-02" db="EMBL/GenBank/DDBJ databases">
        <title>Draft genome sequence of Enterococcus sp. Gos25-1.</title>
        <authorList>
            <person name="Tanaka N."/>
            <person name="Shiwa Y."/>
            <person name="Fujita N."/>
        </authorList>
    </citation>
    <scope>NUCLEOTIDE SEQUENCE [LARGE SCALE GENOMIC DNA]</scope>
    <source>
        <strain evidence="5">Gos25-1</strain>
    </source>
</reference>
<dbReference type="InterPro" id="IPR007886">
    <property type="entry name" value="AlaDH/PNT_N"/>
</dbReference>
<dbReference type="GO" id="GO:0000286">
    <property type="term" value="F:alanine dehydrogenase activity"/>
    <property type="evidence" value="ECO:0007669"/>
    <property type="project" value="TreeGrafter"/>
</dbReference>
<dbReference type="CDD" id="cd12181">
    <property type="entry name" value="ceo_syn"/>
    <property type="match status" value="1"/>
</dbReference>
<sequence>MNKRTIGFPIGHKENEKRRALLPADIEGIKHKQQLVFEQGYGKVMGIEDAAYEAMGCRVAERKEVLQQDILCDPKIGEADYLDSLKAEQLLFGWIHTSSNQGKLEPLYEKGIEMIAWERMYQDNRHTFWENNRIAGEAAVMHAYLLYGKLPEETKAAVIGRGNVAQGAIRLLEKLGAEVVIYNRKQESLLQKELDSFDVIVNAVKWDKEREDHIITKQDLKTMRTHALIIDISSDTNGAIETCRPSEDDDSLYEVDSILHYTVNNTPSIFYQTSTKAISKEVAKYLDDLVEGQANAVLDDARI</sequence>
<dbReference type="OrthoDB" id="9804592at2"/>
<evidence type="ECO:0000313" key="5">
    <source>
        <dbReference type="Proteomes" id="UP000290567"/>
    </source>
</evidence>
<dbReference type="InterPro" id="IPR007698">
    <property type="entry name" value="AlaDH/PNT_NAD(H)-bd"/>
</dbReference>
<dbReference type="SUPFAM" id="SSF52283">
    <property type="entry name" value="Formate/glycerate dehydrogenase catalytic domain-like"/>
    <property type="match status" value="1"/>
</dbReference>
<dbReference type="InterPro" id="IPR046951">
    <property type="entry name" value="CEOS"/>
</dbReference>
<name>A0A4P5P750_9ENTE</name>
<comment type="caution">
    <text evidence="4">The sequence shown here is derived from an EMBL/GenBank/DDBJ whole genome shotgun (WGS) entry which is preliminary data.</text>
</comment>
<dbReference type="GO" id="GO:0047126">
    <property type="term" value="F:N5-(carboxyethyl)ornithine synthase activity"/>
    <property type="evidence" value="ECO:0007669"/>
    <property type="project" value="InterPro"/>
</dbReference>
<dbReference type="SUPFAM" id="SSF51735">
    <property type="entry name" value="NAD(P)-binding Rossmann-fold domains"/>
    <property type="match status" value="1"/>
</dbReference>
<gene>
    <name evidence="4" type="primary">ceo</name>
    <name evidence="4" type="ORF">NRIC_16680</name>
</gene>
<evidence type="ECO:0000313" key="4">
    <source>
        <dbReference type="EMBL" id="GCF93777.1"/>
    </source>
</evidence>
<dbReference type="Proteomes" id="UP000290567">
    <property type="component" value="Unassembled WGS sequence"/>
</dbReference>
<evidence type="ECO:0000259" key="2">
    <source>
        <dbReference type="SMART" id="SM01002"/>
    </source>
</evidence>
<dbReference type="GO" id="GO:0006524">
    <property type="term" value="P:alanine catabolic process"/>
    <property type="evidence" value="ECO:0007669"/>
    <property type="project" value="TreeGrafter"/>
</dbReference>
<dbReference type="SMART" id="SM01003">
    <property type="entry name" value="AlaDh_PNT_N"/>
    <property type="match status" value="1"/>
</dbReference>
<accession>A0A4P5P750</accession>
<feature type="domain" description="Alanine dehydrogenase/pyridine nucleotide transhydrogenase N-terminal" evidence="3">
    <location>
        <begin position="7"/>
        <end position="135"/>
    </location>
</feature>
<evidence type="ECO:0000259" key="3">
    <source>
        <dbReference type="SMART" id="SM01003"/>
    </source>
</evidence>
<dbReference type="RefSeq" id="WP_146622224.1">
    <property type="nucleotide sequence ID" value="NZ_BJCC01000013.1"/>
</dbReference>
<dbReference type="GO" id="GO:0005886">
    <property type="term" value="C:plasma membrane"/>
    <property type="evidence" value="ECO:0007669"/>
    <property type="project" value="TreeGrafter"/>
</dbReference>
<organism evidence="4 5">
    <name type="scientific">Enterococcus florum</name>
    <dbReference type="NCBI Taxonomy" id="2480627"/>
    <lineage>
        <taxon>Bacteria</taxon>
        <taxon>Bacillati</taxon>
        <taxon>Bacillota</taxon>
        <taxon>Bacilli</taxon>
        <taxon>Lactobacillales</taxon>
        <taxon>Enterococcaceae</taxon>
        <taxon>Enterococcus</taxon>
    </lineage>
</organism>
<dbReference type="InterPro" id="IPR036291">
    <property type="entry name" value="NAD(P)-bd_dom_sf"/>
</dbReference>
<feature type="domain" description="Alanine dehydrogenase/pyridine nucleotide transhydrogenase NAD(H)-binding" evidence="2">
    <location>
        <begin position="136"/>
        <end position="262"/>
    </location>
</feature>
<proteinExistence type="predicted"/>
<protein>
    <submittedName>
        <fullName evidence="4">N(5)-(Carboxyethyl)ornithine synthase</fullName>
    </submittedName>
</protein>
<dbReference type="SMART" id="SM01002">
    <property type="entry name" value="AlaDh_PNT_C"/>
    <property type="match status" value="1"/>
</dbReference>
<dbReference type="AlphaFoldDB" id="A0A4P5P750"/>
<dbReference type="Gene3D" id="3.40.50.720">
    <property type="entry name" value="NAD(P)-binding Rossmann-like Domain"/>
    <property type="match status" value="4"/>
</dbReference>
<evidence type="ECO:0000256" key="1">
    <source>
        <dbReference type="ARBA" id="ARBA00023002"/>
    </source>
</evidence>
<keyword evidence="1" id="KW-0560">Oxidoreductase</keyword>
<dbReference type="Pfam" id="PF01262">
    <property type="entry name" value="AlaDh_PNT_C"/>
    <property type="match status" value="1"/>
</dbReference>
<dbReference type="EMBL" id="BJCC01000013">
    <property type="protein sequence ID" value="GCF93777.1"/>
    <property type="molecule type" value="Genomic_DNA"/>
</dbReference>